<name>A0A0E9PLL3_ANGAN</name>
<organism evidence="1">
    <name type="scientific">Anguilla anguilla</name>
    <name type="common">European freshwater eel</name>
    <name type="synonym">Muraena anguilla</name>
    <dbReference type="NCBI Taxonomy" id="7936"/>
    <lineage>
        <taxon>Eukaryota</taxon>
        <taxon>Metazoa</taxon>
        <taxon>Chordata</taxon>
        <taxon>Craniata</taxon>
        <taxon>Vertebrata</taxon>
        <taxon>Euteleostomi</taxon>
        <taxon>Actinopterygii</taxon>
        <taxon>Neopterygii</taxon>
        <taxon>Teleostei</taxon>
        <taxon>Anguilliformes</taxon>
        <taxon>Anguillidae</taxon>
        <taxon>Anguilla</taxon>
    </lineage>
</organism>
<proteinExistence type="predicted"/>
<protein>
    <submittedName>
        <fullName evidence="1">Uncharacterized protein</fullName>
    </submittedName>
</protein>
<reference evidence="1" key="2">
    <citation type="journal article" date="2015" name="Fish Shellfish Immunol.">
        <title>Early steps in the European eel (Anguilla anguilla)-Vibrio vulnificus interaction in the gills: Role of the RtxA13 toxin.</title>
        <authorList>
            <person name="Callol A."/>
            <person name="Pajuelo D."/>
            <person name="Ebbesson L."/>
            <person name="Teles M."/>
            <person name="MacKenzie S."/>
            <person name="Amaro C."/>
        </authorList>
    </citation>
    <scope>NUCLEOTIDE SEQUENCE</scope>
</reference>
<accession>A0A0E9PLL3</accession>
<dbReference type="EMBL" id="GBXM01103607">
    <property type="protein sequence ID" value="JAH04970.1"/>
    <property type="molecule type" value="Transcribed_RNA"/>
</dbReference>
<sequence>MATANPVRCARSQGPGYDNTGKGRITPFIYNTYVIHP</sequence>
<reference evidence="1" key="1">
    <citation type="submission" date="2014-11" db="EMBL/GenBank/DDBJ databases">
        <authorList>
            <person name="Amaro Gonzalez C."/>
        </authorList>
    </citation>
    <scope>NUCLEOTIDE SEQUENCE</scope>
</reference>
<evidence type="ECO:0000313" key="1">
    <source>
        <dbReference type="EMBL" id="JAH04970.1"/>
    </source>
</evidence>
<dbReference type="AlphaFoldDB" id="A0A0E9PLL3"/>